<protein>
    <submittedName>
        <fullName evidence="2">GNAT family N-acetyltransferase</fullName>
    </submittedName>
</protein>
<sequence length="323" mass="38309">MSQYQTAIYTRGDTLPSMDDGNFFHSPELFHIVERTPGQRPCMAVATDGQGRVVGHILVFLLRASWMPLLYWQAHAYGEGDYAEDVNSEEVFGLLLEALVRRLRRRLCFFIEFSDVSRKMFGYKYFRSQGFFPIPWQEIHNSLHSMDPHDRLQPKMLKKIEHAYQQGVETREVTTEEDLDRFAHLVRGFYRWKVHRVVPPEKQIAELYLSDNGRLFATLYKGRLIGGCVCVYSEGNAYLWYLASLRKRYAWLHPAMMTVWQAIIWAWKHNYAHIYFLDAGLPYPNNPFREFILRFGGKPVAKYRWFRFSIGWLNKLLSWIWKE</sequence>
<proteinExistence type="predicted"/>
<keyword evidence="3" id="KW-1185">Reference proteome</keyword>
<reference evidence="2 3" key="1">
    <citation type="submission" date="2019-08" db="EMBL/GenBank/DDBJ databases">
        <title>In-depth cultivation of the pig gut microbiome towards novel bacterial diversity and tailored functional studies.</title>
        <authorList>
            <person name="Wylensek D."/>
            <person name="Hitch T.C.A."/>
            <person name="Clavel T."/>
        </authorList>
    </citation>
    <scope>NUCLEOTIDE SEQUENCE [LARGE SCALE GENOMIC DNA]</scope>
    <source>
        <strain evidence="2 3">LKV-178-WT-2A</strain>
    </source>
</reference>
<dbReference type="SUPFAM" id="SSF55729">
    <property type="entry name" value="Acyl-CoA N-acyltransferases (Nat)"/>
    <property type="match status" value="1"/>
</dbReference>
<dbReference type="InterPro" id="IPR038740">
    <property type="entry name" value="BioF2-like_GNAT_dom"/>
</dbReference>
<gene>
    <name evidence="2" type="ORF">FYJ73_05010</name>
</gene>
<organism evidence="2 3">
    <name type="scientific">Hallella mizrahii</name>
    <dbReference type="NCBI Taxonomy" id="2606637"/>
    <lineage>
        <taxon>Bacteria</taxon>
        <taxon>Pseudomonadati</taxon>
        <taxon>Bacteroidota</taxon>
        <taxon>Bacteroidia</taxon>
        <taxon>Bacteroidales</taxon>
        <taxon>Prevotellaceae</taxon>
        <taxon>Hallella</taxon>
    </lineage>
</organism>
<dbReference type="GO" id="GO:0016740">
    <property type="term" value="F:transferase activity"/>
    <property type="evidence" value="ECO:0007669"/>
    <property type="project" value="UniProtKB-KW"/>
</dbReference>
<evidence type="ECO:0000313" key="2">
    <source>
        <dbReference type="EMBL" id="MST84032.1"/>
    </source>
</evidence>
<evidence type="ECO:0000259" key="1">
    <source>
        <dbReference type="Pfam" id="PF13480"/>
    </source>
</evidence>
<accession>A0A7K0KDN7</accession>
<dbReference type="Gene3D" id="3.40.630.30">
    <property type="match status" value="1"/>
</dbReference>
<comment type="caution">
    <text evidence="2">The sequence shown here is derived from an EMBL/GenBank/DDBJ whole genome shotgun (WGS) entry which is preliminary data.</text>
</comment>
<evidence type="ECO:0000313" key="3">
    <source>
        <dbReference type="Proteomes" id="UP000438914"/>
    </source>
</evidence>
<feature type="domain" description="BioF2-like acetyltransferase" evidence="1">
    <location>
        <begin position="159"/>
        <end position="283"/>
    </location>
</feature>
<dbReference type="Pfam" id="PF13480">
    <property type="entry name" value="Acetyltransf_6"/>
    <property type="match status" value="1"/>
</dbReference>
<dbReference type="Proteomes" id="UP000438914">
    <property type="component" value="Unassembled WGS sequence"/>
</dbReference>
<keyword evidence="2" id="KW-0808">Transferase</keyword>
<dbReference type="InterPro" id="IPR016181">
    <property type="entry name" value="Acyl_CoA_acyltransferase"/>
</dbReference>
<dbReference type="EMBL" id="VUNG01000008">
    <property type="protein sequence ID" value="MST84032.1"/>
    <property type="molecule type" value="Genomic_DNA"/>
</dbReference>
<dbReference type="AlphaFoldDB" id="A0A7K0KDN7"/>
<name>A0A7K0KDN7_9BACT</name>